<dbReference type="Pfam" id="PF01843">
    <property type="entry name" value="DIL"/>
    <property type="match status" value="1"/>
</dbReference>
<feature type="region of interest" description="Disordered" evidence="1">
    <location>
        <begin position="236"/>
        <end position="259"/>
    </location>
</feature>
<proteinExistence type="predicted"/>
<organism evidence="4 5">
    <name type="scientific">Clathrus columnatus</name>
    <dbReference type="NCBI Taxonomy" id="1419009"/>
    <lineage>
        <taxon>Eukaryota</taxon>
        <taxon>Fungi</taxon>
        <taxon>Dikarya</taxon>
        <taxon>Basidiomycota</taxon>
        <taxon>Agaricomycotina</taxon>
        <taxon>Agaricomycetes</taxon>
        <taxon>Phallomycetidae</taxon>
        <taxon>Phallales</taxon>
        <taxon>Clathraceae</taxon>
        <taxon>Clathrus</taxon>
    </lineage>
</organism>
<feature type="domain" description="CTLH" evidence="2">
    <location>
        <begin position="917"/>
        <end position="961"/>
    </location>
</feature>
<dbReference type="InterPro" id="IPR037986">
    <property type="entry name" value="Myo5p-like_CBD_DIL"/>
</dbReference>
<evidence type="ECO:0000313" key="4">
    <source>
        <dbReference type="EMBL" id="GJJ09439.1"/>
    </source>
</evidence>
<evidence type="ECO:0000259" key="2">
    <source>
        <dbReference type="PROSITE" id="PS50897"/>
    </source>
</evidence>
<dbReference type="SUPFAM" id="SSF48403">
    <property type="entry name" value="Ankyrin repeat"/>
    <property type="match status" value="1"/>
</dbReference>
<dbReference type="InterPro" id="IPR024964">
    <property type="entry name" value="CTLH/CRA"/>
</dbReference>
<feature type="region of interest" description="Disordered" evidence="1">
    <location>
        <begin position="448"/>
        <end position="484"/>
    </location>
</feature>
<sequence>MYSTLPSFPSSLDDSSTPLEPDFYPLYPSPATLDPLISNSNIPNSQKRKLVQHSLIRASTFGDLTLLVYLLSDSDARQYVDLSIQDDDGLCLISIIILGFGAETERDIEREECIRLLANEGADVNLPDNAGWTPIHHASLFASPSLVSFLITHGCSPLTLTNRGLTPLDILTAHSLIPGREAVALLVEEAMRERGWTGGKVEKRRRREEERSQAESSSLSLKQHVGEILGLNSNWWGGDSTDMDDSDNETDDDSFDQNVGPMELPYTPSIDFTSMLVFSPGTLSTVLDSLTFNSHPGVRCSEPARALYLLARFACLTCDDTWLEDLMGGAVDRIERIIFANPDDIVLQTFWLYNMTVLLHFIQCDNSIADICDLLELFALLQGLIRAIYVFIIRIAERKVDTLLDGCFLDHTPLSSEFDNIQFEKEWSFLRSFAASNTKLTKKRDTLGSPILASNGNNPSPRSPSPSSSTFHASSQSRTWTQSLTRTRASSLTPALSSFISDSHPSQPQDITTYLDAFYSLLVLAGINPAIISQIYSQILYWTSCEMFNRILGRKKYLCRSRAIQISMNLSVLDEWIVASGLPQGIDSHFIPCLSSVTEFTTLVETIQMMKHLNPLQMRRAVRDYRYEISEGRMSEECAQYLAQLHKDWERRRIKLGVEAIRRDMHERDNDRESNISSTVNDSSEGASYAESTSTISERSENQRDIDLLFSKEQGRGSWRSPRTPDVLGELQDSRYMLPLLFPSDPKLLSAISLLKKKTSKRTSSVNHRGSVAAFVEQERGSSRAPSRASSVDRRPIAWKSCARQLRTVGIETLEWVDNVRGQGKWTAITSTRMSGGEDSDDCDRDMQDAALKPFESQSTKREISRADWERRLNEVHVTKADLNRLVMDYLVNEGYKTAAEEFSREAGIDPSVDFNSIESRMNIREAIQRGDVEEAIERTNDLNPEQQRLIEYIRHGRTVDALQFAQSELAPRGEENPEFLTELERTMALLAFDTLPTMPPSIAELLSPAQRLKTAGELNAAILESLSQGKESKLTELIRLMLWGEHMLMREDVEFPRVDILTGLAMRIRTNDTSTDT</sequence>
<dbReference type="SMART" id="SM00757">
    <property type="entry name" value="CRA"/>
    <property type="match status" value="1"/>
</dbReference>
<dbReference type="EMBL" id="BPWL01000004">
    <property type="protein sequence ID" value="GJJ09439.1"/>
    <property type="molecule type" value="Genomic_DNA"/>
</dbReference>
<dbReference type="InterPro" id="IPR013144">
    <property type="entry name" value="CRA_dom"/>
</dbReference>
<dbReference type="Pfam" id="PF13857">
    <property type="entry name" value="Ank_5"/>
    <property type="match status" value="1"/>
</dbReference>
<dbReference type="InterPro" id="IPR052072">
    <property type="entry name" value="Vascular_dev_regulator"/>
</dbReference>
<reference evidence="4" key="1">
    <citation type="submission" date="2021-10" db="EMBL/GenBank/DDBJ databases">
        <title>De novo Genome Assembly of Clathrus columnatus (Basidiomycota, Fungi) Using Illumina and Nanopore Sequence Data.</title>
        <authorList>
            <person name="Ogiso-Tanaka E."/>
            <person name="Itagaki H."/>
            <person name="Hosoya T."/>
            <person name="Hosaka K."/>
        </authorList>
    </citation>
    <scope>NUCLEOTIDE SEQUENCE</scope>
    <source>
        <strain evidence="4">MO-923</strain>
    </source>
</reference>
<evidence type="ECO:0000313" key="5">
    <source>
        <dbReference type="Proteomes" id="UP001050691"/>
    </source>
</evidence>
<dbReference type="SMART" id="SM01132">
    <property type="entry name" value="DIL"/>
    <property type="match status" value="1"/>
</dbReference>
<dbReference type="PROSITE" id="PS50897">
    <property type="entry name" value="CTLH"/>
    <property type="match status" value="1"/>
</dbReference>
<dbReference type="PROSITE" id="PS51126">
    <property type="entry name" value="DILUTE"/>
    <property type="match status" value="1"/>
</dbReference>
<dbReference type="InterPro" id="IPR036770">
    <property type="entry name" value="Ankyrin_rpt-contain_sf"/>
</dbReference>
<name>A0AAV5A863_9AGAM</name>
<dbReference type="SMART" id="SM00667">
    <property type="entry name" value="LisH"/>
    <property type="match status" value="1"/>
</dbReference>
<dbReference type="InterPro" id="IPR006594">
    <property type="entry name" value="LisH"/>
</dbReference>
<dbReference type="GO" id="GO:0051020">
    <property type="term" value="F:GTPase binding"/>
    <property type="evidence" value="ECO:0007669"/>
    <property type="project" value="TreeGrafter"/>
</dbReference>
<accession>A0AAV5A863</accession>
<dbReference type="InterPro" id="IPR002710">
    <property type="entry name" value="Dilute_dom"/>
</dbReference>
<feature type="compositionally biased region" description="Low complexity" evidence="1">
    <location>
        <begin position="454"/>
        <end position="477"/>
    </location>
</feature>
<feature type="compositionally biased region" description="Polar residues" evidence="1">
    <location>
        <begin position="675"/>
        <end position="697"/>
    </location>
</feature>
<feature type="domain" description="Dilute" evidence="3">
    <location>
        <begin position="328"/>
        <end position="664"/>
    </location>
</feature>
<feature type="compositionally biased region" description="Acidic residues" evidence="1">
    <location>
        <begin position="241"/>
        <end position="255"/>
    </location>
</feature>
<feature type="region of interest" description="Disordered" evidence="1">
    <location>
        <begin position="197"/>
        <end position="221"/>
    </location>
</feature>
<feature type="region of interest" description="Disordered" evidence="1">
    <location>
        <begin position="667"/>
        <end position="705"/>
    </location>
</feature>
<dbReference type="Pfam" id="PF10607">
    <property type="entry name" value="CTLH"/>
    <property type="match status" value="1"/>
</dbReference>
<dbReference type="PANTHER" id="PTHR16027:SF6">
    <property type="entry name" value="DILUTE DOMAIN-CONTAINING PROTEIN"/>
    <property type="match status" value="1"/>
</dbReference>
<dbReference type="PANTHER" id="PTHR16027">
    <property type="entry name" value="DILUTE DOMAIN-CONTAINING PROTEIN YPR089W"/>
    <property type="match status" value="1"/>
</dbReference>
<dbReference type="Pfam" id="PF08513">
    <property type="entry name" value="LisH"/>
    <property type="match status" value="1"/>
</dbReference>
<evidence type="ECO:0000256" key="1">
    <source>
        <dbReference type="SAM" id="MobiDB-lite"/>
    </source>
</evidence>
<protein>
    <submittedName>
        <fullName evidence="4">Uncharacterized protein</fullName>
    </submittedName>
</protein>
<evidence type="ECO:0000259" key="3">
    <source>
        <dbReference type="PROSITE" id="PS51126"/>
    </source>
</evidence>
<dbReference type="PROSITE" id="PS50896">
    <property type="entry name" value="LISH"/>
    <property type="match status" value="1"/>
</dbReference>
<dbReference type="CDD" id="cd15473">
    <property type="entry name" value="Myo5p-like_CBD_DIL_ANK"/>
    <property type="match status" value="1"/>
</dbReference>
<dbReference type="Proteomes" id="UP001050691">
    <property type="component" value="Unassembled WGS sequence"/>
</dbReference>
<dbReference type="InterPro" id="IPR002110">
    <property type="entry name" value="Ankyrin_rpt"/>
</dbReference>
<gene>
    <name evidence="4" type="ORF">Clacol_003661</name>
</gene>
<dbReference type="Gene3D" id="1.25.40.20">
    <property type="entry name" value="Ankyrin repeat-containing domain"/>
    <property type="match status" value="1"/>
</dbReference>
<dbReference type="AlphaFoldDB" id="A0AAV5A863"/>
<dbReference type="InterPro" id="IPR006595">
    <property type="entry name" value="CTLH_C"/>
</dbReference>
<comment type="caution">
    <text evidence="4">The sequence shown here is derived from an EMBL/GenBank/DDBJ whole genome shotgun (WGS) entry which is preliminary data.</text>
</comment>
<keyword evidence="5" id="KW-1185">Reference proteome</keyword>